<keyword evidence="1" id="KW-0472">Membrane</keyword>
<proteinExistence type="predicted"/>
<feature type="transmembrane region" description="Helical" evidence="1">
    <location>
        <begin position="40"/>
        <end position="61"/>
    </location>
</feature>
<name>A0A328DFV5_9ASTE</name>
<protein>
    <submittedName>
        <fullName evidence="2">Uncharacterized protein</fullName>
    </submittedName>
</protein>
<feature type="transmembrane region" description="Helical" evidence="1">
    <location>
        <begin position="6"/>
        <end position="28"/>
    </location>
</feature>
<dbReference type="EMBL" id="NQVE01000143">
    <property type="protein sequence ID" value="RAL44366.1"/>
    <property type="molecule type" value="Genomic_DNA"/>
</dbReference>
<comment type="caution">
    <text evidence="2">The sequence shown here is derived from an EMBL/GenBank/DDBJ whole genome shotgun (WGS) entry which is preliminary data.</text>
</comment>
<keyword evidence="3" id="KW-1185">Reference proteome</keyword>
<evidence type="ECO:0000256" key="1">
    <source>
        <dbReference type="SAM" id="Phobius"/>
    </source>
</evidence>
<dbReference type="AlphaFoldDB" id="A0A328DFV5"/>
<feature type="transmembrane region" description="Helical" evidence="1">
    <location>
        <begin position="73"/>
        <end position="95"/>
    </location>
</feature>
<dbReference type="Proteomes" id="UP000249390">
    <property type="component" value="Unassembled WGS sequence"/>
</dbReference>
<evidence type="ECO:0000313" key="2">
    <source>
        <dbReference type="EMBL" id="RAL44366.1"/>
    </source>
</evidence>
<sequence>MDEYESKILFASLKIEYITNCVYLLWLSFGVRSKNNWHDLALPLIAFQSAVWFSCFIWSIVQNGLNVLPSQTLLNLLNSGIIRAGFFALILIGVWRLESIYWHWF</sequence>
<reference evidence="2 3" key="1">
    <citation type="submission" date="2018-06" db="EMBL/GenBank/DDBJ databases">
        <title>The Genome of Cuscuta australis (Dodder) Provides Insight into the Evolution of Plant Parasitism.</title>
        <authorList>
            <person name="Liu H."/>
        </authorList>
    </citation>
    <scope>NUCLEOTIDE SEQUENCE [LARGE SCALE GENOMIC DNA]</scope>
    <source>
        <strain evidence="3">cv. Yunnan</strain>
        <tissue evidence="2">Vines</tissue>
    </source>
</reference>
<organism evidence="2 3">
    <name type="scientific">Cuscuta australis</name>
    <dbReference type="NCBI Taxonomy" id="267555"/>
    <lineage>
        <taxon>Eukaryota</taxon>
        <taxon>Viridiplantae</taxon>
        <taxon>Streptophyta</taxon>
        <taxon>Embryophyta</taxon>
        <taxon>Tracheophyta</taxon>
        <taxon>Spermatophyta</taxon>
        <taxon>Magnoliopsida</taxon>
        <taxon>eudicotyledons</taxon>
        <taxon>Gunneridae</taxon>
        <taxon>Pentapetalae</taxon>
        <taxon>asterids</taxon>
        <taxon>lamiids</taxon>
        <taxon>Solanales</taxon>
        <taxon>Convolvulaceae</taxon>
        <taxon>Cuscuteae</taxon>
        <taxon>Cuscuta</taxon>
        <taxon>Cuscuta subgen. Grammica</taxon>
        <taxon>Cuscuta sect. Cleistogrammica</taxon>
    </lineage>
</organism>
<evidence type="ECO:0000313" key="3">
    <source>
        <dbReference type="Proteomes" id="UP000249390"/>
    </source>
</evidence>
<gene>
    <name evidence="2" type="ORF">DM860_011643</name>
</gene>
<accession>A0A328DFV5</accession>
<keyword evidence="1" id="KW-0812">Transmembrane</keyword>
<keyword evidence="1" id="KW-1133">Transmembrane helix</keyword>